<reference evidence="3" key="1">
    <citation type="submission" date="2024-05" db="EMBL/GenBank/DDBJ databases">
        <authorList>
            <person name="Kim S."/>
            <person name="Heo J."/>
            <person name="Choi H."/>
            <person name="Choi Y."/>
            <person name="Kwon S.-W."/>
            <person name="Kim Y."/>
        </authorList>
    </citation>
    <scope>NUCLEOTIDE SEQUENCE</scope>
    <source>
        <strain evidence="3">KACC 23699</strain>
    </source>
</reference>
<evidence type="ECO:0000313" key="3">
    <source>
        <dbReference type="EMBL" id="XBO45344.1"/>
    </source>
</evidence>
<feature type="region of interest" description="Disordered" evidence="1">
    <location>
        <begin position="366"/>
        <end position="397"/>
    </location>
</feature>
<name>A0AAU7JZ58_9MICO</name>
<evidence type="ECO:0000256" key="1">
    <source>
        <dbReference type="SAM" id="MobiDB-lite"/>
    </source>
</evidence>
<proteinExistence type="predicted"/>
<feature type="transmembrane region" description="Helical" evidence="2">
    <location>
        <begin position="42"/>
        <end position="61"/>
    </location>
</feature>
<evidence type="ECO:0000256" key="2">
    <source>
        <dbReference type="SAM" id="Phobius"/>
    </source>
</evidence>
<feature type="compositionally biased region" description="Polar residues" evidence="1">
    <location>
        <begin position="369"/>
        <end position="378"/>
    </location>
</feature>
<dbReference type="Gene3D" id="3.30.565.10">
    <property type="entry name" value="Histidine kinase-like ATPase, C-terminal domain"/>
    <property type="match status" value="1"/>
</dbReference>
<evidence type="ECO:0008006" key="4">
    <source>
        <dbReference type="Google" id="ProtNLM"/>
    </source>
</evidence>
<dbReference type="EMBL" id="CP157483">
    <property type="protein sequence ID" value="XBO45344.1"/>
    <property type="molecule type" value="Genomic_DNA"/>
</dbReference>
<protein>
    <recommendedName>
        <fullName evidence="4">Histidine kinase/HSP90-like ATPase domain-containing protein</fullName>
    </recommendedName>
</protein>
<keyword evidence="2" id="KW-1133">Transmembrane helix</keyword>
<feature type="transmembrane region" description="Helical" evidence="2">
    <location>
        <begin position="73"/>
        <end position="92"/>
    </location>
</feature>
<accession>A0AAU7JZ58</accession>
<feature type="transmembrane region" description="Helical" evidence="2">
    <location>
        <begin position="153"/>
        <end position="174"/>
    </location>
</feature>
<organism evidence="3">
    <name type="scientific">Pedococcus sp. KACC 23699</name>
    <dbReference type="NCBI Taxonomy" id="3149228"/>
    <lineage>
        <taxon>Bacteria</taxon>
        <taxon>Bacillati</taxon>
        <taxon>Actinomycetota</taxon>
        <taxon>Actinomycetes</taxon>
        <taxon>Micrococcales</taxon>
        <taxon>Intrasporangiaceae</taxon>
        <taxon>Pedococcus</taxon>
    </lineage>
</organism>
<keyword evidence="2" id="KW-0812">Transmembrane</keyword>
<keyword evidence="2" id="KW-0472">Membrane</keyword>
<dbReference type="AlphaFoldDB" id="A0AAU7JZ58"/>
<feature type="transmembrane region" description="Helical" evidence="2">
    <location>
        <begin position="12"/>
        <end position="36"/>
    </location>
</feature>
<feature type="transmembrane region" description="Helical" evidence="2">
    <location>
        <begin position="104"/>
        <end position="123"/>
    </location>
</feature>
<dbReference type="InterPro" id="IPR036890">
    <property type="entry name" value="HATPase_C_sf"/>
</dbReference>
<sequence length="397" mass="41228">METTSQGVELALVRAFTGLRLVNLIQLALALGGLIAGSPRPALDVVLAAAFVLESVTVISLGLHRADLRSAKVVWCDVAFGVVLLAGQTLIAMPGHRLNVWDAWGYPVTLSCAMVAGMMLPVWQASAATTALWVTYLWGTLHGAAGLGQQWTALTNCLGYVAFALIGGASAGYLRRLSRAADTARDMAARAGAEAEMERHRRMLHDHASLLSMIGANAGDTQLQAALRLQAVAAAATVSSFLASTPAVDAALPETLAEVLRTTAAQFPDLSPTVNVDLVEHVRLTPAVRRAVAGAVSTLLHNVRAHAHAYNCTIHADSAPDGSDWEVSVRDDGVGFDPVLTPPGYGLARQVRAAAAEAGIGVRVATSPGAGTTVTLSTERPGAVEGHGAQRRGRGPG</sequence>
<gene>
    <name evidence="3" type="ORF">ABEG17_08440</name>
</gene>
<feature type="transmembrane region" description="Helical" evidence="2">
    <location>
        <begin position="130"/>
        <end position="147"/>
    </location>
</feature>
<dbReference type="RefSeq" id="WP_406832836.1">
    <property type="nucleotide sequence ID" value="NZ_CP157483.1"/>
</dbReference>
<dbReference type="SUPFAM" id="SSF55874">
    <property type="entry name" value="ATPase domain of HSP90 chaperone/DNA topoisomerase II/histidine kinase"/>
    <property type="match status" value="1"/>
</dbReference>